<sequence>MSTSTVEPVFATVSDLPPETDTVRICSAAEKVGVYGTVVGAQKIRALWGIYLNNEKSRATILAQGFSINGMKIKVSSKNPFILRGDSETPSTRLTIEGIPLSYSDGEIVEHLKEFNIKLLGPLTLDRARDSDGKLTRWLTGRRWVWIEAPPNPLPRSITMAPFTESLYHMEKNAPKTLKRS</sequence>
<accession>A0AAV4IC16</accession>
<dbReference type="Proteomes" id="UP000762676">
    <property type="component" value="Unassembled WGS sequence"/>
</dbReference>
<protein>
    <submittedName>
        <fullName evidence="1">Uncharacterized protein</fullName>
    </submittedName>
</protein>
<keyword evidence="2" id="KW-1185">Reference proteome</keyword>
<organism evidence="1 2">
    <name type="scientific">Elysia marginata</name>
    <dbReference type="NCBI Taxonomy" id="1093978"/>
    <lineage>
        <taxon>Eukaryota</taxon>
        <taxon>Metazoa</taxon>
        <taxon>Spiralia</taxon>
        <taxon>Lophotrochozoa</taxon>
        <taxon>Mollusca</taxon>
        <taxon>Gastropoda</taxon>
        <taxon>Heterobranchia</taxon>
        <taxon>Euthyneura</taxon>
        <taxon>Panpulmonata</taxon>
        <taxon>Sacoglossa</taxon>
        <taxon>Placobranchoidea</taxon>
        <taxon>Plakobranchidae</taxon>
        <taxon>Elysia</taxon>
    </lineage>
</organism>
<comment type="caution">
    <text evidence="1">The sequence shown here is derived from an EMBL/GenBank/DDBJ whole genome shotgun (WGS) entry which is preliminary data.</text>
</comment>
<evidence type="ECO:0000313" key="2">
    <source>
        <dbReference type="Proteomes" id="UP000762676"/>
    </source>
</evidence>
<dbReference type="AlphaFoldDB" id="A0AAV4IC16"/>
<proteinExistence type="predicted"/>
<dbReference type="EMBL" id="BMAT01006150">
    <property type="protein sequence ID" value="GFS07148.1"/>
    <property type="molecule type" value="Genomic_DNA"/>
</dbReference>
<evidence type="ECO:0000313" key="1">
    <source>
        <dbReference type="EMBL" id="GFS07148.1"/>
    </source>
</evidence>
<gene>
    <name evidence="1" type="ORF">ElyMa_002981600</name>
</gene>
<name>A0AAV4IC16_9GAST</name>
<reference evidence="1 2" key="1">
    <citation type="journal article" date="2021" name="Elife">
        <title>Chloroplast acquisition without the gene transfer in kleptoplastic sea slugs, Plakobranchus ocellatus.</title>
        <authorList>
            <person name="Maeda T."/>
            <person name="Takahashi S."/>
            <person name="Yoshida T."/>
            <person name="Shimamura S."/>
            <person name="Takaki Y."/>
            <person name="Nagai Y."/>
            <person name="Toyoda A."/>
            <person name="Suzuki Y."/>
            <person name="Arimoto A."/>
            <person name="Ishii H."/>
            <person name="Satoh N."/>
            <person name="Nishiyama T."/>
            <person name="Hasebe M."/>
            <person name="Maruyama T."/>
            <person name="Minagawa J."/>
            <person name="Obokata J."/>
            <person name="Shigenobu S."/>
        </authorList>
    </citation>
    <scope>NUCLEOTIDE SEQUENCE [LARGE SCALE GENOMIC DNA]</scope>
</reference>